<gene>
    <name evidence="4" type="ORF">V1264_004076</name>
</gene>
<accession>A0AAN9G715</accession>
<proteinExistence type="inferred from homology"/>
<evidence type="ECO:0000313" key="4">
    <source>
        <dbReference type="EMBL" id="KAK7097039.1"/>
    </source>
</evidence>
<dbReference type="InterPro" id="IPR013763">
    <property type="entry name" value="Cyclin-like_dom"/>
</dbReference>
<comment type="similarity">
    <text evidence="1">Belongs to the cyclin family.</text>
</comment>
<dbReference type="Pfam" id="PF00134">
    <property type="entry name" value="Cyclin_N"/>
    <property type="match status" value="1"/>
</dbReference>
<dbReference type="SUPFAM" id="SSF47954">
    <property type="entry name" value="Cyclin-like"/>
    <property type="match status" value="1"/>
</dbReference>
<reference evidence="4 5" key="1">
    <citation type="submission" date="2024-02" db="EMBL/GenBank/DDBJ databases">
        <title>Chromosome-scale genome assembly of the rough periwinkle Littorina saxatilis.</title>
        <authorList>
            <person name="De Jode A."/>
            <person name="Faria R."/>
            <person name="Formenti G."/>
            <person name="Sims Y."/>
            <person name="Smith T.P."/>
            <person name="Tracey A."/>
            <person name="Wood J.M.D."/>
            <person name="Zagrodzka Z.B."/>
            <person name="Johannesson K."/>
            <person name="Butlin R.K."/>
            <person name="Leder E.H."/>
        </authorList>
    </citation>
    <scope>NUCLEOTIDE SEQUENCE [LARGE SCALE GENOMIC DNA]</scope>
    <source>
        <strain evidence="4">Snail1</strain>
        <tissue evidence="4">Muscle</tissue>
    </source>
</reference>
<organism evidence="4 5">
    <name type="scientific">Littorina saxatilis</name>
    <dbReference type="NCBI Taxonomy" id="31220"/>
    <lineage>
        <taxon>Eukaryota</taxon>
        <taxon>Metazoa</taxon>
        <taxon>Spiralia</taxon>
        <taxon>Lophotrochozoa</taxon>
        <taxon>Mollusca</taxon>
        <taxon>Gastropoda</taxon>
        <taxon>Caenogastropoda</taxon>
        <taxon>Littorinimorpha</taxon>
        <taxon>Littorinoidea</taxon>
        <taxon>Littorinidae</taxon>
        <taxon>Littorina</taxon>
    </lineage>
</organism>
<keyword evidence="5" id="KW-1185">Reference proteome</keyword>
<dbReference type="InterPro" id="IPR006671">
    <property type="entry name" value="Cyclin_N"/>
</dbReference>
<dbReference type="PANTHER" id="PTHR10177">
    <property type="entry name" value="CYCLINS"/>
    <property type="match status" value="1"/>
</dbReference>
<dbReference type="InterPro" id="IPR039361">
    <property type="entry name" value="Cyclin"/>
</dbReference>
<dbReference type="Gene3D" id="1.10.472.10">
    <property type="entry name" value="Cyclin-like"/>
    <property type="match status" value="2"/>
</dbReference>
<evidence type="ECO:0000313" key="5">
    <source>
        <dbReference type="Proteomes" id="UP001374579"/>
    </source>
</evidence>
<comment type="caution">
    <text evidence="4">The sequence shown here is derived from an EMBL/GenBank/DDBJ whole genome shotgun (WGS) entry which is preliminary data.</text>
</comment>
<dbReference type="InterPro" id="IPR036915">
    <property type="entry name" value="Cyclin-like_sf"/>
</dbReference>
<evidence type="ECO:0000256" key="2">
    <source>
        <dbReference type="SAM" id="MobiDB-lite"/>
    </source>
</evidence>
<keyword evidence="1" id="KW-0195">Cyclin</keyword>
<dbReference type="EMBL" id="JBAMIC010000013">
    <property type="protein sequence ID" value="KAK7097039.1"/>
    <property type="molecule type" value="Genomic_DNA"/>
</dbReference>
<dbReference type="AlphaFoldDB" id="A0AAN9G715"/>
<protein>
    <recommendedName>
        <fullName evidence="3">Cyclin-like domain-containing protein</fullName>
    </recommendedName>
</protein>
<dbReference type="SMART" id="SM00385">
    <property type="entry name" value="CYCLIN"/>
    <property type="match status" value="1"/>
</dbReference>
<evidence type="ECO:0000259" key="3">
    <source>
        <dbReference type="SMART" id="SM00385"/>
    </source>
</evidence>
<feature type="compositionally biased region" description="Polar residues" evidence="2">
    <location>
        <begin position="374"/>
        <end position="386"/>
    </location>
</feature>
<feature type="domain" description="Cyclin-like" evidence="3">
    <location>
        <begin position="70"/>
        <end position="156"/>
    </location>
</feature>
<feature type="compositionally biased region" description="Acidic residues" evidence="2">
    <location>
        <begin position="356"/>
        <end position="368"/>
    </location>
</feature>
<evidence type="ECO:0000256" key="1">
    <source>
        <dbReference type="RuleBase" id="RU000383"/>
    </source>
</evidence>
<dbReference type="Proteomes" id="UP001374579">
    <property type="component" value="Unassembled WGS sequence"/>
</dbReference>
<feature type="region of interest" description="Disordered" evidence="2">
    <location>
        <begin position="399"/>
        <end position="419"/>
    </location>
</feature>
<name>A0AAN9G715_9CAEN</name>
<feature type="region of interest" description="Disordered" evidence="2">
    <location>
        <begin position="355"/>
        <end position="386"/>
    </location>
</feature>
<sequence length="419" mass="46251">MAGGGELKKASPSSAYYFPTGFTLDSDINKRLCQELGRQRKQVENVKEHKGKHCPKQMKMKLEQHRECAQHLRAMNSYFSPTTPAVFATAIGIMDSALMKINIPGKYLSCFSAACFLLASKWVLDDYPPTPSSLAQIHHKQWKEADVIRMEVKILGILEWEVPRCTYLSFLPAMMRALFGWDASMSPPFDIVSQAQLVLLQEFSFTFKPATVALGVLNHLVQQSSNMPAATSHTIMALQDAVQVLDSELHEISHLLDTHTENTGQVPFKCKGVGFPKVFKGPYATFLPDYQMHTIPEESRDSVSDLDTEVIVSSPSHADLSVFFSDCDYSYSEDEGEEPISETVDGVTEDVKVTGDDDDSGCDQDSDVQDSSCELNQGSRCEQGSNVKVPVSNAKDIIHDNDSGVCDSSSDESCVYGSL</sequence>